<dbReference type="Gene3D" id="1.10.10.350">
    <property type="match status" value="1"/>
</dbReference>
<dbReference type="InterPro" id="IPR000924">
    <property type="entry name" value="Glu/Gln-tRNA-synth"/>
</dbReference>
<gene>
    <name evidence="7" type="primary">gltX</name>
    <name evidence="7" type="ORF">C4900_03810</name>
</gene>
<dbReference type="PRINTS" id="PR00987">
    <property type="entry name" value="TRNASYNTHGLU"/>
</dbReference>
<evidence type="ECO:0000256" key="2">
    <source>
        <dbReference type="ARBA" id="ARBA00022598"/>
    </source>
</evidence>
<dbReference type="NCBIfam" id="TIGR00464">
    <property type="entry name" value="gltX_bact"/>
    <property type="match status" value="1"/>
</dbReference>
<dbReference type="OrthoDB" id="9807503at2"/>
<dbReference type="PROSITE" id="PS00178">
    <property type="entry name" value="AA_TRNA_LIGASE_I"/>
    <property type="match status" value="1"/>
</dbReference>
<comment type="similarity">
    <text evidence="1">Belongs to the class-I aminoacyl-tRNA synthetase family. Glutamate--tRNA ligase type 1 subfamily.</text>
</comment>
<dbReference type="InterPro" id="IPR008925">
    <property type="entry name" value="aa_tRNA-synth_I_cd-bd_sf"/>
</dbReference>
<dbReference type="PANTHER" id="PTHR43311:SF2">
    <property type="entry name" value="GLUTAMATE--TRNA LIGASE, MITOCHONDRIAL-RELATED"/>
    <property type="match status" value="1"/>
</dbReference>
<evidence type="ECO:0000256" key="5">
    <source>
        <dbReference type="ARBA" id="ARBA00022917"/>
    </source>
</evidence>
<keyword evidence="8" id="KW-1185">Reference proteome</keyword>
<dbReference type="InterPro" id="IPR004527">
    <property type="entry name" value="Glu-tRNA-ligase_bac/mito"/>
</dbReference>
<sequence length="461" mass="50086">MNAPTTRFAPSPSGLLHLGNARTALFSLLAALPDGRFLLRIEDSDRARASPVFERALRVDLEWLGFGAYIDEAAVWRQSERGAVYDDFLQKLAHDNLVYPCFCTESELAAERASLRARGLPPRYGGRCAALDPADACSRVAAGEAAVWRFRVPPGQEVAFCDAVRGPQRVATDLLGDFVVRRAQGEAMFFFANALDDALSGVTLVLRGEDHLANTPRQILILRALGLPVPEYGHLPLVVSAGGVPLSKRDGAGSLAALREEGFLPLAVINYLARLGAVVGSERLLPLIELAQAFDCRRIGHAPARYDREQLLHWQRLAMAATPVAEWLPWVEEDVPEAERLRFVEAVCPNALFPEDFRRWAGIVYGERRTLDEDARAAIAAAGAEFFRAAVGHLDAGGAAGDLPAVLKAAGHSGRRLFHGLRAALTGRLAGPELKDILALMPRTLVARRLRECGSTDAQDL</sequence>
<dbReference type="GO" id="GO:0000049">
    <property type="term" value="F:tRNA binding"/>
    <property type="evidence" value="ECO:0007669"/>
    <property type="project" value="InterPro"/>
</dbReference>
<proteinExistence type="inferred from homology"/>
<evidence type="ECO:0000256" key="6">
    <source>
        <dbReference type="ARBA" id="ARBA00023146"/>
    </source>
</evidence>
<name>A0A1C2G4N2_9GAMM</name>
<dbReference type="PANTHER" id="PTHR43311">
    <property type="entry name" value="GLUTAMATE--TRNA LIGASE"/>
    <property type="match status" value="1"/>
</dbReference>
<evidence type="ECO:0000313" key="7">
    <source>
        <dbReference type="EMBL" id="RCN59517.1"/>
    </source>
</evidence>
<dbReference type="GO" id="GO:0006424">
    <property type="term" value="P:glutamyl-tRNA aminoacylation"/>
    <property type="evidence" value="ECO:0007669"/>
    <property type="project" value="InterPro"/>
</dbReference>
<dbReference type="InterPro" id="IPR001412">
    <property type="entry name" value="aa-tRNA-synth_I_CS"/>
</dbReference>
<accession>A0A1C2G4N2</accession>
<evidence type="ECO:0000256" key="1">
    <source>
        <dbReference type="ARBA" id="ARBA00007894"/>
    </source>
</evidence>
<dbReference type="SUPFAM" id="SSF52374">
    <property type="entry name" value="Nucleotidylyl transferase"/>
    <property type="match status" value="1"/>
</dbReference>
<dbReference type="GO" id="GO:0005829">
    <property type="term" value="C:cytosol"/>
    <property type="evidence" value="ECO:0007669"/>
    <property type="project" value="TreeGrafter"/>
</dbReference>
<dbReference type="STRING" id="163359.A9R16_06710"/>
<evidence type="ECO:0000313" key="8">
    <source>
        <dbReference type="Proteomes" id="UP000253250"/>
    </source>
</evidence>
<evidence type="ECO:0000256" key="3">
    <source>
        <dbReference type="ARBA" id="ARBA00022741"/>
    </source>
</evidence>
<dbReference type="RefSeq" id="WP_065968771.1">
    <property type="nucleotide sequence ID" value="NZ_CP080624.1"/>
</dbReference>
<organism evidence="7 8">
    <name type="scientific">Acidiferrobacter thiooxydans</name>
    <dbReference type="NCBI Taxonomy" id="163359"/>
    <lineage>
        <taxon>Bacteria</taxon>
        <taxon>Pseudomonadati</taxon>
        <taxon>Pseudomonadota</taxon>
        <taxon>Gammaproteobacteria</taxon>
        <taxon>Acidiferrobacterales</taxon>
        <taxon>Acidiferrobacteraceae</taxon>
        <taxon>Acidiferrobacter</taxon>
    </lineage>
</organism>
<dbReference type="Gene3D" id="3.40.50.620">
    <property type="entry name" value="HUPs"/>
    <property type="match status" value="1"/>
</dbReference>
<evidence type="ECO:0000256" key="4">
    <source>
        <dbReference type="ARBA" id="ARBA00022840"/>
    </source>
</evidence>
<dbReference type="InterPro" id="IPR049940">
    <property type="entry name" value="GluQ/Sye"/>
</dbReference>
<dbReference type="Pfam" id="PF00749">
    <property type="entry name" value="tRNA-synt_1c"/>
    <property type="match status" value="1"/>
</dbReference>
<keyword evidence="4" id="KW-0067">ATP-binding</keyword>
<keyword evidence="5" id="KW-0648">Protein biosynthesis</keyword>
<dbReference type="InterPro" id="IPR014729">
    <property type="entry name" value="Rossmann-like_a/b/a_fold"/>
</dbReference>
<dbReference type="InterPro" id="IPR045462">
    <property type="entry name" value="aa-tRNA-synth_I_cd-bd"/>
</dbReference>
<dbReference type="Pfam" id="PF19269">
    <property type="entry name" value="Anticodon_2"/>
    <property type="match status" value="1"/>
</dbReference>
<comment type="caution">
    <text evidence="7">The sequence shown here is derived from an EMBL/GenBank/DDBJ whole genome shotgun (WGS) entry which is preliminary data.</text>
</comment>
<keyword evidence="2 7" id="KW-0436">Ligase</keyword>
<protein>
    <submittedName>
        <fullName evidence="7">Glutamate--tRNA ligase</fullName>
    </submittedName>
</protein>
<dbReference type="AlphaFoldDB" id="A0A1C2G4N2"/>
<dbReference type="InterPro" id="IPR020751">
    <property type="entry name" value="aa-tRNA-synth_I_codon-bd_sub2"/>
</dbReference>
<dbReference type="SUPFAM" id="SSF48163">
    <property type="entry name" value="An anticodon-binding domain of class I aminoacyl-tRNA synthetases"/>
    <property type="match status" value="1"/>
</dbReference>
<dbReference type="Proteomes" id="UP000253250">
    <property type="component" value="Unassembled WGS sequence"/>
</dbReference>
<keyword evidence="3" id="KW-0547">Nucleotide-binding</keyword>
<dbReference type="GO" id="GO:0004818">
    <property type="term" value="F:glutamate-tRNA ligase activity"/>
    <property type="evidence" value="ECO:0007669"/>
    <property type="project" value="InterPro"/>
</dbReference>
<keyword evidence="6" id="KW-0030">Aminoacyl-tRNA synthetase</keyword>
<dbReference type="InterPro" id="IPR020058">
    <property type="entry name" value="Glu/Gln-tRNA-synth_Ib_cat-dom"/>
</dbReference>
<dbReference type="GO" id="GO:0005524">
    <property type="term" value="F:ATP binding"/>
    <property type="evidence" value="ECO:0007669"/>
    <property type="project" value="UniProtKB-KW"/>
</dbReference>
<dbReference type="EMBL" id="PSYR01000001">
    <property type="protein sequence ID" value="RCN59517.1"/>
    <property type="molecule type" value="Genomic_DNA"/>
</dbReference>
<reference evidence="7 8" key="1">
    <citation type="submission" date="2018-02" db="EMBL/GenBank/DDBJ databases">
        <title>Insights into the biology of acidophilic members of the Acidiferrobacteraceae family derived from comparative genomic analyses.</title>
        <authorList>
            <person name="Issotta F."/>
            <person name="Thyssen C."/>
            <person name="Mena C."/>
            <person name="Moya A."/>
            <person name="Bellenberg S."/>
            <person name="Sproer C."/>
            <person name="Covarrubias P.C."/>
            <person name="Sand W."/>
            <person name="Quatrini R."/>
            <person name="Vera M."/>
        </authorList>
    </citation>
    <scope>NUCLEOTIDE SEQUENCE [LARGE SCALE GENOMIC DNA]</scope>
    <source>
        <strain evidence="8">m-1</strain>
    </source>
</reference>